<evidence type="ECO:0000256" key="5">
    <source>
        <dbReference type="ARBA" id="ARBA00023242"/>
    </source>
</evidence>
<dbReference type="PANTHER" id="PTHR31221:SF334">
    <property type="entry name" value="WRKY TRANSCRIPTION FACTOR 57-RELATED"/>
    <property type="match status" value="1"/>
</dbReference>
<dbReference type="InterPro" id="IPR003657">
    <property type="entry name" value="WRKY_dom"/>
</dbReference>
<evidence type="ECO:0000313" key="9">
    <source>
        <dbReference type="Proteomes" id="UP000195402"/>
    </source>
</evidence>
<dbReference type="OMA" id="GIICHEA"/>
<evidence type="ECO:0000256" key="4">
    <source>
        <dbReference type="ARBA" id="ARBA00023163"/>
    </source>
</evidence>
<keyword evidence="2" id="KW-0805">Transcription regulation</keyword>
<evidence type="ECO:0000313" key="8">
    <source>
        <dbReference type="EMBL" id="OVA07904.1"/>
    </source>
</evidence>
<dbReference type="FunFam" id="2.20.25.80:FF:000003">
    <property type="entry name" value="WRKY transcription factor 57"/>
    <property type="match status" value="1"/>
</dbReference>
<feature type="compositionally biased region" description="Basic residues" evidence="6">
    <location>
        <begin position="147"/>
        <end position="159"/>
    </location>
</feature>
<dbReference type="STRING" id="56857.A0A200QBN1"/>
<dbReference type="GO" id="GO:0003700">
    <property type="term" value="F:DNA-binding transcription factor activity"/>
    <property type="evidence" value="ECO:0007669"/>
    <property type="project" value="InterPro"/>
</dbReference>
<dbReference type="OrthoDB" id="771376at2759"/>
<feature type="region of interest" description="Disordered" evidence="6">
    <location>
        <begin position="117"/>
        <end position="161"/>
    </location>
</feature>
<dbReference type="PROSITE" id="PS50811">
    <property type="entry name" value="WRKY"/>
    <property type="match status" value="1"/>
</dbReference>
<feature type="region of interest" description="Disordered" evidence="6">
    <location>
        <begin position="1"/>
        <end position="24"/>
    </location>
</feature>
<accession>A0A200QBN1</accession>
<evidence type="ECO:0000256" key="3">
    <source>
        <dbReference type="ARBA" id="ARBA00023125"/>
    </source>
</evidence>
<dbReference type="PANTHER" id="PTHR31221">
    <property type="entry name" value="WRKY TRANSCRIPTION FACTOR PROTEIN 1-RELATED"/>
    <property type="match status" value="1"/>
</dbReference>
<dbReference type="Proteomes" id="UP000195402">
    <property type="component" value="Unassembled WGS sequence"/>
</dbReference>
<keyword evidence="9" id="KW-1185">Reference proteome</keyword>
<dbReference type="EMBL" id="MVGT01002399">
    <property type="protein sequence ID" value="OVA07904.1"/>
    <property type="molecule type" value="Genomic_DNA"/>
</dbReference>
<feature type="domain" description="WRKY" evidence="7">
    <location>
        <begin position="168"/>
        <end position="233"/>
    </location>
</feature>
<reference evidence="8 9" key="1">
    <citation type="journal article" date="2017" name="Mol. Plant">
        <title>The Genome of Medicinal Plant Macleaya cordata Provides New Insights into Benzylisoquinoline Alkaloids Metabolism.</title>
        <authorList>
            <person name="Liu X."/>
            <person name="Liu Y."/>
            <person name="Huang P."/>
            <person name="Ma Y."/>
            <person name="Qing Z."/>
            <person name="Tang Q."/>
            <person name="Cao H."/>
            <person name="Cheng P."/>
            <person name="Zheng Y."/>
            <person name="Yuan Z."/>
            <person name="Zhou Y."/>
            <person name="Liu J."/>
            <person name="Tang Z."/>
            <person name="Zhuo Y."/>
            <person name="Zhang Y."/>
            <person name="Yu L."/>
            <person name="Huang J."/>
            <person name="Yang P."/>
            <person name="Peng Q."/>
            <person name="Zhang J."/>
            <person name="Jiang W."/>
            <person name="Zhang Z."/>
            <person name="Lin K."/>
            <person name="Ro D.K."/>
            <person name="Chen X."/>
            <person name="Xiong X."/>
            <person name="Shang Y."/>
            <person name="Huang S."/>
            <person name="Zeng J."/>
        </authorList>
    </citation>
    <scope>NUCLEOTIDE SEQUENCE [LARGE SCALE GENOMIC DNA]</scope>
    <source>
        <strain evidence="9">cv. BLH2017</strain>
        <tissue evidence="8">Root</tissue>
    </source>
</reference>
<dbReference type="Gene3D" id="2.20.25.80">
    <property type="entry name" value="WRKY domain"/>
    <property type="match status" value="1"/>
</dbReference>
<evidence type="ECO:0000256" key="6">
    <source>
        <dbReference type="SAM" id="MobiDB-lite"/>
    </source>
</evidence>
<dbReference type="SUPFAM" id="SSF118290">
    <property type="entry name" value="WRKY DNA-binding domain"/>
    <property type="match status" value="1"/>
</dbReference>
<dbReference type="GO" id="GO:0043565">
    <property type="term" value="F:sequence-specific DNA binding"/>
    <property type="evidence" value="ECO:0007669"/>
    <property type="project" value="InterPro"/>
</dbReference>
<keyword evidence="5" id="KW-0539">Nucleus</keyword>
<organism evidence="8 9">
    <name type="scientific">Macleaya cordata</name>
    <name type="common">Five-seeded plume-poppy</name>
    <name type="synonym">Bocconia cordata</name>
    <dbReference type="NCBI Taxonomy" id="56857"/>
    <lineage>
        <taxon>Eukaryota</taxon>
        <taxon>Viridiplantae</taxon>
        <taxon>Streptophyta</taxon>
        <taxon>Embryophyta</taxon>
        <taxon>Tracheophyta</taxon>
        <taxon>Spermatophyta</taxon>
        <taxon>Magnoliopsida</taxon>
        <taxon>Ranunculales</taxon>
        <taxon>Papaveraceae</taxon>
        <taxon>Papaveroideae</taxon>
        <taxon>Macleaya</taxon>
    </lineage>
</organism>
<comment type="subcellular location">
    <subcellularLocation>
        <location evidence="1">Nucleus</location>
    </subcellularLocation>
</comment>
<evidence type="ECO:0000259" key="7">
    <source>
        <dbReference type="PROSITE" id="PS50811"/>
    </source>
</evidence>
<evidence type="ECO:0000256" key="2">
    <source>
        <dbReference type="ARBA" id="ARBA00023015"/>
    </source>
</evidence>
<evidence type="ECO:0000256" key="1">
    <source>
        <dbReference type="ARBA" id="ARBA00004123"/>
    </source>
</evidence>
<name>A0A200QBN1_MACCD</name>
<proteinExistence type="predicted"/>
<gene>
    <name evidence="8" type="ORF">BVC80_8739g2</name>
</gene>
<dbReference type="AlphaFoldDB" id="A0A200QBN1"/>
<keyword evidence="3 8" id="KW-0238">DNA-binding</keyword>
<dbReference type="Pfam" id="PF03106">
    <property type="entry name" value="WRKY"/>
    <property type="match status" value="1"/>
</dbReference>
<dbReference type="GO" id="GO:0005634">
    <property type="term" value="C:nucleus"/>
    <property type="evidence" value="ECO:0007669"/>
    <property type="project" value="UniProtKB-SubCell"/>
</dbReference>
<dbReference type="SMART" id="SM00774">
    <property type="entry name" value="WRKY"/>
    <property type="match status" value="1"/>
</dbReference>
<dbReference type="FunCoup" id="A0A200QBN1">
    <property type="interactions" value="67"/>
</dbReference>
<dbReference type="InParanoid" id="A0A200QBN1"/>
<dbReference type="InterPro" id="IPR044810">
    <property type="entry name" value="WRKY_plant"/>
</dbReference>
<comment type="caution">
    <text evidence="8">The sequence shown here is derived from an EMBL/GenBank/DDBJ whole genome shotgun (WGS) entry which is preliminary data.</text>
</comment>
<dbReference type="InterPro" id="IPR036576">
    <property type="entry name" value="WRKY_dom_sf"/>
</dbReference>
<sequence>MDDDEEMKPESSKTEISDDSSSWLDSSSYNFFCNDRESSILSEFGWNLQPDNDRRTTHRDEAINCVLPSEHMDLEQGSNLAGISSSSSSSRLLLPENLMSVNQTALMISSSIDAASTCNPSVSSSSSEELPEKSTGSDGKPPDKPTTKGRKKGPKRIRQPRFAFMTKSDVDHLEDGYRWRKYGQKAVKNSPYPRSYYRCTNSSCTVKKRVERSSQDPTIVITTYEGQHCHHTVGFPRSGVFSRDPAFATQMNTSAAEPLYVPGMMQFHLEGRGLPNVTQLTHGLQREVVRSDQVLPESASHLPTDEGLLGDIVPAEMRNR</sequence>
<keyword evidence="4" id="KW-0804">Transcription</keyword>
<protein>
    <submittedName>
        <fullName evidence="8">DNA-binding WRKY</fullName>
    </submittedName>
</protein>